<dbReference type="SMART" id="SM00345">
    <property type="entry name" value="HTH_GNTR"/>
    <property type="match status" value="1"/>
</dbReference>
<reference evidence="5 6" key="1">
    <citation type="submission" date="2016-10" db="EMBL/GenBank/DDBJ databases">
        <authorList>
            <person name="de Groot N.N."/>
        </authorList>
    </citation>
    <scope>NUCLEOTIDE SEQUENCE [LARGE SCALE GENOMIC DNA]</scope>
    <source>
        <strain evidence="5 6">LMG 2247</strain>
    </source>
</reference>
<evidence type="ECO:0000256" key="3">
    <source>
        <dbReference type="ARBA" id="ARBA00023163"/>
    </source>
</evidence>
<evidence type="ECO:0000313" key="6">
    <source>
        <dbReference type="Proteomes" id="UP000199706"/>
    </source>
</evidence>
<evidence type="ECO:0000256" key="2">
    <source>
        <dbReference type="ARBA" id="ARBA00023125"/>
    </source>
</evidence>
<dbReference type="InterPro" id="IPR036390">
    <property type="entry name" value="WH_DNA-bd_sf"/>
</dbReference>
<evidence type="ECO:0000259" key="4">
    <source>
        <dbReference type="PROSITE" id="PS50949"/>
    </source>
</evidence>
<dbReference type="InterPro" id="IPR000524">
    <property type="entry name" value="Tscrpt_reg_HTH_GntR"/>
</dbReference>
<keyword evidence="1" id="KW-0805">Transcription regulation</keyword>
<dbReference type="Pfam" id="PF00392">
    <property type="entry name" value="GntR"/>
    <property type="match status" value="1"/>
</dbReference>
<dbReference type="Gene3D" id="1.20.120.530">
    <property type="entry name" value="GntR ligand-binding domain-like"/>
    <property type="match status" value="1"/>
</dbReference>
<feature type="domain" description="HTH gntR-type" evidence="4">
    <location>
        <begin position="48"/>
        <end position="115"/>
    </location>
</feature>
<dbReference type="Gene3D" id="1.10.10.10">
    <property type="entry name" value="Winged helix-like DNA-binding domain superfamily/Winged helix DNA-binding domain"/>
    <property type="match status" value="1"/>
</dbReference>
<proteinExistence type="predicted"/>
<dbReference type="InterPro" id="IPR008920">
    <property type="entry name" value="TF_FadR/GntR_C"/>
</dbReference>
<dbReference type="InterPro" id="IPR011711">
    <property type="entry name" value="GntR_C"/>
</dbReference>
<dbReference type="InterPro" id="IPR036388">
    <property type="entry name" value="WH-like_DNA-bd_sf"/>
</dbReference>
<dbReference type="GO" id="GO:0003700">
    <property type="term" value="F:DNA-binding transcription factor activity"/>
    <property type="evidence" value="ECO:0007669"/>
    <property type="project" value="InterPro"/>
</dbReference>
<dbReference type="SUPFAM" id="SSF46785">
    <property type="entry name" value="Winged helix' DNA-binding domain"/>
    <property type="match status" value="1"/>
</dbReference>
<sequence>MARRANQPVIDRRHIQVHPPHIIVVPTNYCDMSASISKPASVAEAARPTAVEALAEKLRTRILNGDFAPGEYLRDIRMAEEYEVSRSTFRTAAQLLVGRRILRQVVNRGFFVPEFSADDIVDVTRFRGVLEVEAVKMIVHTGQIPVEAIHAVERLRDAPGDAPVSFMVAADRDFHRAIVSASGSERLQRSYEAIESEIELLLVQRQHYYEHPKEIVREHEHLIACLKTRDFPTARDAFLEHWDDLRVKLLRVEANKLRAR</sequence>
<dbReference type="EMBL" id="FNCJ01000003">
    <property type="protein sequence ID" value="SDG41736.1"/>
    <property type="molecule type" value="Genomic_DNA"/>
</dbReference>
<gene>
    <name evidence="5" type="ORF">SAMN05216466_103270</name>
</gene>
<keyword evidence="2 5" id="KW-0238">DNA-binding</keyword>
<accession>A0A1G7U2F4</accession>
<name>A0A1G7U2F4_9BURK</name>
<dbReference type="PROSITE" id="PS50949">
    <property type="entry name" value="HTH_GNTR"/>
    <property type="match status" value="1"/>
</dbReference>
<dbReference type="PANTHER" id="PTHR43537">
    <property type="entry name" value="TRANSCRIPTIONAL REGULATOR, GNTR FAMILY"/>
    <property type="match status" value="1"/>
</dbReference>
<organism evidence="5 6">
    <name type="scientific">Paraburkholderia phenazinium</name>
    <dbReference type="NCBI Taxonomy" id="60549"/>
    <lineage>
        <taxon>Bacteria</taxon>
        <taxon>Pseudomonadati</taxon>
        <taxon>Pseudomonadota</taxon>
        <taxon>Betaproteobacteria</taxon>
        <taxon>Burkholderiales</taxon>
        <taxon>Burkholderiaceae</taxon>
        <taxon>Paraburkholderia</taxon>
    </lineage>
</organism>
<dbReference type="PANTHER" id="PTHR43537:SF45">
    <property type="entry name" value="GNTR FAMILY REGULATORY PROTEIN"/>
    <property type="match status" value="1"/>
</dbReference>
<dbReference type="AlphaFoldDB" id="A0A1G7U2F4"/>
<dbReference type="Pfam" id="PF07729">
    <property type="entry name" value="FCD"/>
    <property type="match status" value="1"/>
</dbReference>
<dbReference type="SUPFAM" id="SSF48008">
    <property type="entry name" value="GntR ligand-binding domain-like"/>
    <property type="match status" value="1"/>
</dbReference>
<protein>
    <submittedName>
        <fullName evidence="5">DNA-binding transcriptional regulator, GntR family</fullName>
    </submittedName>
</protein>
<dbReference type="Proteomes" id="UP000199706">
    <property type="component" value="Unassembled WGS sequence"/>
</dbReference>
<dbReference type="SMART" id="SM00895">
    <property type="entry name" value="FCD"/>
    <property type="match status" value="1"/>
</dbReference>
<evidence type="ECO:0000256" key="1">
    <source>
        <dbReference type="ARBA" id="ARBA00023015"/>
    </source>
</evidence>
<dbReference type="GO" id="GO:0003677">
    <property type="term" value="F:DNA binding"/>
    <property type="evidence" value="ECO:0007669"/>
    <property type="project" value="UniProtKB-KW"/>
</dbReference>
<evidence type="ECO:0000313" key="5">
    <source>
        <dbReference type="EMBL" id="SDG41736.1"/>
    </source>
</evidence>
<keyword evidence="3" id="KW-0804">Transcription</keyword>